<dbReference type="InterPro" id="IPR032710">
    <property type="entry name" value="NTF2-like_dom_sf"/>
</dbReference>
<dbReference type="Pfam" id="PF13577">
    <property type="entry name" value="SnoaL_4"/>
    <property type="match status" value="1"/>
</dbReference>
<dbReference type="Gene3D" id="3.10.450.50">
    <property type="match status" value="1"/>
</dbReference>
<proteinExistence type="predicted"/>
<dbReference type="Proteomes" id="UP000505377">
    <property type="component" value="Chromosome"/>
</dbReference>
<feature type="domain" description="SnoaL-like" evidence="1">
    <location>
        <begin position="15"/>
        <end position="149"/>
    </location>
</feature>
<dbReference type="InterPro" id="IPR037401">
    <property type="entry name" value="SnoaL-like"/>
</dbReference>
<evidence type="ECO:0000313" key="2">
    <source>
        <dbReference type="EMBL" id="QJY48027.1"/>
    </source>
</evidence>
<protein>
    <submittedName>
        <fullName evidence="2">Nuclear transport factor 2 family protein</fullName>
    </submittedName>
</protein>
<evidence type="ECO:0000313" key="3">
    <source>
        <dbReference type="Proteomes" id="UP000505377"/>
    </source>
</evidence>
<dbReference type="SUPFAM" id="SSF54427">
    <property type="entry name" value="NTF2-like"/>
    <property type="match status" value="1"/>
</dbReference>
<dbReference type="CDD" id="cd00531">
    <property type="entry name" value="NTF2_like"/>
    <property type="match status" value="1"/>
</dbReference>
<keyword evidence="3" id="KW-1185">Reference proteome</keyword>
<organism evidence="2 3">
    <name type="scientific">Pseudonocardia broussonetiae</name>
    <dbReference type="NCBI Taxonomy" id="2736640"/>
    <lineage>
        <taxon>Bacteria</taxon>
        <taxon>Bacillati</taxon>
        <taxon>Actinomycetota</taxon>
        <taxon>Actinomycetes</taxon>
        <taxon>Pseudonocardiales</taxon>
        <taxon>Pseudonocardiaceae</taxon>
        <taxon>Pseudonocardia</taxon>
    </lineage>
</organism>
<name>A0A6M6JM63_9PSEU</name>
<dbReference type="RefSeq" id="WP_172161285.1">
    <property type="nucleotide sequence ID" value="NZ_CP053564.1"/>
</dbReference>
<dbReference type="EMBL" id="CP053564">
    <property type="protein sequence ID" value="QJY48027.1"/>
    <property type="molecule type" value="Genomic_DNA"/>
</dbReference>
<dbReference type="KEGG" id="pbro:HOP40_21335"/>
<gene>
    <name evidence="2" type="ORF">HOP40_21335</name>
</gene>
<reference evidence="2 3" key="1">
    <citation type="submission" date="2020-05" db="EMBL/GenBank/DDBJ databases">
        <authorList>
            <person name="Mo P."/>
        </authorList>
    </citation>
    <scope>NUCLEOTIDE SEQUENCE [LARGE SCALE GENOMIC DNA]</scope>
    <source>
        <strain evidence="2 3">Gen01</strain>
    </source>
</reference>
<evidence type="ECO:0000259" key="1">
    <source>
        <dbReference type="Pfam" id="PF13577"/>
    </source>
</evidence>
<sequence>MTVLGDLSDPEAALRTLAAERACWDTYLAYFEVLDEKRPVLEACACFTEDATITYGMKGGALEFTGRAEYADFLAGATAAQEMVAHVVGQHRFVWDGGTPRLITYVTVWQWFVADAHRGDLRPADYVAVGHSVDEFRDVGDAWLIARRTVRPAAGITAIGSRPA</sequence>
<dbReference type="AlphaFoldDB" id="A0A6M6JM63"/>
<accession>A0A6M6JM63</accession>